<dbReference type="EMBL" id="JAAABM010000022">
    <property type="protein sequence ID" value="KAF7671363.1"/>
    <property type="molecule type" value="Genomic_DNA"/>
</dbReference>
<dbReference type="AlphaFoldDB" id="A0A8H7E9C1"/>
<comment type="caution">
    <text evidence="4">The sequence shown here is derived from an EMBL/GenBank/DDBJ whole genome shotgun (WGS) entry which is preliminary data.</text>
</comment>
<dbReference type="GO" id="GO:0022857">
    <property type="term" value="F:transmembrane transporter activity"/>
    <property type="evidence" value="ECO:0007669"/>
    <property type="project" value="InterPro"/>
</dbReference>
<feature type="transmembrane region" description="Helical" evidence="2">
    <location>
        <begin position="497"/>
        <end position="514"/>
    </location>
</feature>
<dbReference type="InterPro" id="IPR011701">
    <property type="entry name" value="MFS"/>
</dbReference>
<keyword evidence="2" id="KW-0472">Membrane</keyword>
<feature type="transmembrane region" description="Helical" evidence="2">
    <location>
        <begin position="321"/>
        <end position="341"/>
    </location>
</feature>
<keyword evidence="5" id="KW-1185">Reference proteome</keyword>
<keyword evidence="2" id="KW-1133">Transmembrane helix</keyword>
<dbReference type="GO" id="GO:0016020">
    <property type="term" value="C:membrane"/>
    <property type="evidence" value="ECO:0007669"/>
    <property type="project" value="UniProtKB-SubCell"/>
</dbReference>
<dbReference type="GeneID" id="62208663"/>
<feature type="domain" description="NADPH-dependent FMN reductase-like" evidence="3">
    <location>
        <begin position="87"/>
        <end position="220"/>
    </location>
</feature>
<feature type="transmembrane region" description="Helical" evidence="2">
    <location>
        <begin position="520"/>
        <end position="541"/>
    </location>
</feature>
<keyword evidence="2" id="KW-0812">Transmembrane</keyword>
<sequence length="617" mass="68186">MATIPNGDLNNTSAERVRAEIAIDSAYQHLSLAIPPSDDDAEIRKLYRPFILEGGDAEQDWVSQLELSTVLRMVDTQVLQRGDDRLRVVVMYGSMRQRSYSRLLAYEASRILFRLGCDVRIYDPTGLPVKDDVQHTHPKVQELRDLSKWSDGHVWICPEQHGTLTAVFKNQIDWIPLSTGSVRPTQGRTLAIAQVNGGSQSFNTVNSLRILGRWMPRPPPDGGYGWVCVATCFTINCFTWGTVSAYGIYLSHYLVDNVFPEASSWDYAFIGGFNFAIAMLLAPFVTVFCRKFGIHVIMCCGLIFQLGGFIAASFATRIWQLHISQGVLIGSGIGFLYIPCLPVLSQWFDRRRSLANGISAAGSGVGGAAFAWGTEAMIQRMSISWALRITGIVAFIANATAIAFIRDRNKAIRPSQLGFDTKLLRRYEVLLLLAWIFISMLGYVVLLFSLSDFALSIGLSRSQATDMIGFLNVGTAVGRPLIGVLSDQWSRVDTAGALTLLCGICCFAFWLPAASYPLTVFFVIICGAIVGVFWMTIGPLCVEVAGIKNLQSLLSLSWMAVIIPVTVSEGIALKLRRPASSREYLYTQIFAGLSYVVASGFMFQLHRVKRRQTSPTQ</sequence>
<evidence type="ECO:0000256" key="2">
    <source>
        <dbReference type="SAM" id="Phobius"/>
    </source>
</evidence>
<dbReference type="RefSeq" id="XP_038781735.1">
    <property type="nucleotide sequence ID" value="XM_038935485.1"/>
</dbReference>
<proteinExistence type="predicted"/>
<dbReference type="InterPro" id="IPR005025">
    <property type="entry name" value="FMN_Rdtase-like_dom"/>
</dbReference>
<dbReference type="PANTHER" id="PTHR43590">
    <property type="entry name" value="ARSENIC RESISTANCE PROTEIN ARSH (AFU_ORTHOLOGUE AFUA_5G15030)"/>
    <property type="match status" value="1"/>
</dbReference>
<feature type="transmembrane region" description="Helical" evidence="2">
    <location>
        <begin position="353"/>
        <end position="373"/>
    </location>
</feature>
<protein>
    <submittedName>
        <fullName evidence="4">Mfs general substrate transporter</fullName>
    </submittedName>
</protein>
<dbReference type="Pfam" id="PF07690">
    <property type="entry name" value="MFS_1"/>
    <property type="match status" value="1"/>
</dbReference>
<feature type="transmembrane region" description="Helical" evidence="2">
    <location>
        <begin position="585"/>
        <end position="603"/>
    </location>
</feature>
<evidence type="ECO:0000256" key="1">
    <source>
        <dbReference type="ARBA" id="ARBA00004141"/>
    </source>
</evidence>
<feature type="transmembrane region" description="Helical" evidence="2">
    <location>
        <begin position="223"/>
        <end position="249"/>
    </location>
</feature>
<dbReference type="InterPro" id="IPR014063">
    <property type="entry name" value="Arsenate-R_ArsH"/>
</dbReference>
<feature type="transmembrane region" description="Helical" evidence="2">
    <location>
        <begin position="553"/>
        <end position="573"/>
    </location>
</feature>
<name>A0A8H7E9C1_9PLEO</name>
<evidence type="ECO:0000259" key="3">
    <source>
        <dbReference type="Pfam" id="PF03358"/>
    </source>
</evidence>
<evidence type="ECO:0000313" key="4">
    <source>
        <dbReference type="EMBL" id="KAF7671363.1"/>
    </source>
</evidence>
<dbReference type="GO" id="GO:0016655">
    <property type="term" value="F:oxidoreductase activity, acting on NAD(P)H, quinone or similar compound as acceptor"/>
    <property type="evidence" value="ECO:0007669"/>
    <property type="project" value="TreeGrafter"/>
</dbReference>
<gene>
    <name evidence="4" type="ORF">GT037_010438</name>
</gene>
<organism evidence="4 5">
    <name type="scientific">Alternaria burnsii</name>
    <dbReference type="NCBI Taxonomy" id="1187904"/>
    <lineage>
        <taxon>Eukaryota</taxon>
        <taxon>Fungi</taxon>
        <taxon>Dikarya</taxon>
        <taxon>Ascomycota</taxon>
        <taxon>Pezizomycotina</taxon>
        <taxon>Dothideomycetes</taxon>
        <taxon>Pleosporomycetidae</taxon>
        <taxon>Pleosporales</taxon>
        <taxon>Pleosporineae</taxon>
        <taxon>Pleosporaceae</taxon>
        <taxon>Alternaria</taxon>
        <taxon>Alternaria sect. Alternaria</taxon>
    </lineage>
</organism>
<feature type="transmembrane region" description="Helical" evidence="2">
    <location>
        <begin position="269"/>
        <end position="289"/>
    </location>
</feature>
<dbReference type="PANTHER" id="PTHR43590:SF1">
    <property type="entry name" value="ARSENIC RESISTANCE PROTEIN ARSH (AFU_ORTHOLOGUE AFUA_5G15030)"/>
    <property type="match status" value="1"/>
</dbReference>
<evidence type="ECO:0000313" key="5">
    <source>
        <dbReference type="Proteomes" id="UP000596902"/>
    </source>
</evidence>
<reference evidence="4" key="1">
    <citation type="submission" date="2020-01" db="EMBL/GenBank/DDBJ databases">
        <authorList>
            <person name="Feng Z.H.Z."/>
        </authorList>
    </citation>
    <scope>NUCLEOTIDE SEQUENCE</scope>
    <source>
        <strain evidence="4">CBS107.38</strain>
    </source>
</reference>
<dbReference type="Proteomes" id="UP000596902">
    <property type="component" value="Unassembled WGS sequence"/>
</dbReference>
<comment type="subcellular location">
    <subcellularLocation>
        <location evidence="1">Membrane</location>
        <topology evidence="1">Multi-pass membrane protein</topology>
    </subcellularLocation>
</comment>
<dbReference type="SUPFAM" id="SSF103473">
    <property type="entry name" value="MFS general substrate transporter"/>
    <property type="match status" value="1"/>
</dbReference>
<dbReference type="SUPFAM" id="SSF52218">
    <property type="entry name" value="Flavoproteins"/>
    <property type="match status" value="1"/>
</dbReference>
<dbReference type="Pfam" id="PF03358">
    <property type="entry name" value="FMN_red"/>
    <property type="match status" value="1"/>
</dbReference>
<accession>A0A8H7E9C1</accession>
<feature type="transmembrane region" description="Helical" evidence="2">
    <location>
        <begin position="385"/>
        <end position="406"/>
    </location>
</feature>
<feature type="transmembrane region" description="Helical" evidence="2">
    <location>
        <begin position="427"/>
        <end position="448"/>
    </location>
</feature>
<dbReference type="InterPro" id="IPR036259">
    <property type="entry name" value="MFS_trans_sf"/>
</dbReference>
<dbReference type="Gene3D" id="3.40.50.360">
    <property type="match status" value="1"/>
</dbReference>
<dbReference type="InterPro" id="IPR029039">
    <property type="entry name" value="Flavoprotein-like_sf"/>
</dbReference>
<dbReference type="Gene3D" id="1.20.1250.20">
    <property type="entry name" value="MFS general substrate transporter like domains"/>
    <property type="match status" value="2"/>
</dbReference>
<reference evidence="4" key="2">
    <citation type="submission" date="2020-08" db="EMBL/GenBank/DDBJ databases">
        <title>Draft Genome Sequence of Cumin Blight Pathogen Alternaria burnsii.</title>
        <authorList>
            <person name="Feng Z."/>
        </authorList>
    </citation>
    <scope>NUCLEOTIDE SEQUENCE</scope>
    <source>
        <strain evidence="4">CBS107.38</strain>
    </source>
</reference>
<feature type="transmembrane region" description="Helical" evidence="2">
    <location>
        <begin position="296"/>
        <end position="315"/>
    </location>
</feature>